<evidence type="ECO:0000259" key="1">
    <source>
        <dbReference type="PROSITE" id="PS50878"/>
    </source>
</evidence>
<evidence type="ECO:0000313" key="3">
    <source>
        <dbReference type="Proteomes" id="UP001321786"/>
    </source>
</evidence>
<dbReference type="PANTHER" id="PTHR34047">
    <property type="entry name" value="NUCLEAR INTRON MATURASE 1, MITOCHONDRIAL-RELATED"/>
    <property type="match status" value="1"/>
</dbReference>
<proteinExistence type="predicted"/>
<dbReference type="SUPFAM" id="SSF56672">
    <property type="entry name" value="DNA/RNA polymerases"/>
    <property type="match status" value="1"/>
</dbReference>
<dbReference type="InterPro" id="IPR013597">
    <property type="entry name" value="Mat_intron_G2"/>
</dbReference>
<keyword evidence="2" id="KW-0695">RNA-directed DNA polymerase</keyword>
<sequence>MNVTEIGMKKSRKYCSDNDYCRRASAAHEGYDRVLTEKRITENNITDADRDANGLLEQILESANLNKAYKQVKKNKGSHGVDGMEVEHLLQHLQDNGDELKKAILDGKYRPQPVRRVEIPKDNGKKRQLGIPTVVDRMVQQGIQQILSPIYEATFSESSYGFRPKRSAHDALKKCKEYANEGYTYVVDMDLEKFFDTVSQSKMIEILSRTIKDGRVISLIHKYLIAGAIVDRKFEETSIGLAQGGNLSPLCSNIMLNELDKELERRGIRFVRYADDALLFAKTKRSAKRILRHILPFIEEKLKLRVNREKTSVSYIGHIKFLGYGFYPSRVGIKLRVHKKNVGKMKVKVREITSRSKGISYEALKLKLKQFVRGWVNYFKLADMKTLLQRTDRWLRRRLRMFIWKRWKKVRTRYRMLKRLGYNHSNAIKYANTRKGYWQVAGSQILSCSITDNRLRESGYLFFSDYYKSVNA</sequence>
<organism evidence="2 3">
    <name type="scientific">Helicovermis profundi</name>
    <dbReference type="NCBI Taxonomy" id="3065157"/>
    <lineage>
        <taxon>Bacteria</taxon>
        <taxon>Bacillati</taxon>
        <taxon>Bacillota</taxon>
        <taxon>Clostridia</taxon>
        <taxon>Helicovermis</taxon>
    </lineage>
</organism>
<dbReference type="RefSeq" id="WP_338535068.1">
    <property type="nucleotide sequence ID" value="NZ_AP028654.1"/>
</dbReference>
<dbReference type="KEGG" id="hprf:HLPR_17630"/>
<dbReference type="InterPro" id="IPR043128">
    <property type="entry name" value="Rev_trsase/Diguanyl_cyclase"/>
</dbReference>
<reference evidence="2 3" key="1">
    <citation type="submission" date="2023-08" db="EMBL/GenBank/DDBJ databases">
        <title>Helicovermis profunda gen. nov., sp. nov., a novel mesophilic, fermentative bacterium within the Bacillota from a deep-sea hydrothermal vent chimney.</title>
        <authorList>
            <person name="Miyazaki U."/>
            <person name="Mizutani D."/>
            <person name="Hashimoto Y."/>
            <person name="Tame A."/>
            <person name="Sawayama S."/>
            <person name="Miyazaki J."/>
            <person name="Takai K."/>
            <person name="Nakagawa S."/>
        </authorList>
    </citation>
    <scope>NUCLEOTIDE SEQUENCE [LARGE SCALE GENOMIC DNA]</scope>
    <source>
        <strain evidence="2 3">S502</strain>
    </source>
</reference>
<dbReference type="Pfam" id="PF08388">
    <property type="entry name" value="GIIM"/>
    <property type="match status" value="1"/>
</dbReference>
<dbReference type="InterPro" id="IPR000477">
    <property type="entry name" value="RT_dom"/>
</dbReference>
<dbReference type="GO" id="GO:0003964">
    <property type="term" value="F:RNA-directed DNA polymerase activity"/>
    <property type="evidence" value="ECO:0007669"/>
    <property type="project" value="UniProtKB-KW"/>
</dbReference>
<dbReference type="EMBL" id="AP028654">
    <property type="protein sequence ID" value="BEP29432.1"/>
    <property type="molecule type" value="Genomic_DNA"/>
</dbReference>
<dbReference type="NCBIfam" id="TIGR04416">
    <property type="entry name" value="group_II_RT_mat"/>
    <property type="match status" value="1"/>
</dbReference>
<dbReference type="PROSITE" id="PS50878">
    <property type="entry name" value="RT_POL"/>
    <property type="match status" value="1"/>
</dbReference>
<name>A0AAU9EFB1_9FIRM</name>
<dbReference type="Gene3D" id="3.30.70.270">
    <property type="match status" value="1"/>
</dbReference>
<dbReference type="InterPro" id="IPR030931">
    <property type="entry name" value="Group_II_RT_mat"/>
</dbReference>
<keyword evidence="2" id="KW-0808">Transferase</keyword>
<dbReference type="InterPro" id="IPR043502">
    <property type="entry name" value="DNA/RNA_pol_sf"/>
</dbReference>
<dbReference type="Pfam" id="PF00078">
    <property type="entry name" value="RVT_1"/>
    <property type="match status" value="1"/>
</dbReference>
<keyword evidence="2" id="KW-0548">Nucleotidyltransferase</keyword>
<feature type="domain" description="Reverse transcriptase" evidence="1">
    <location>
        <begin position="100"/>
        <end position="326"/>
    </location>
</feature>
<evidence type="ECO:0000313" key="2">
    <source>
        <dbReference type="EMBL" id="BEP29432.1"/>
    </source>
</evidence>
<dbReference type="InterPro" id="IPR051083">
    <property type="entry name" value="GrpII_Intron_Splice-Mob/Def"/>
</dbReference>
<gene>
    <name evidence="2" type="primary">ltrA_4</name>
    <name evidence="2" type="ORF">HLPR_17630</name>
</gene>
<dbReference type="PANTHER" id="PTHR34047:SF8">
    <property type="entry name" value="PROTEIN YKFC"/>
    <property type="match status" value="1"/>
</dbReference>
<dbReference type="Proteomes" id="UP001321786">
    <property type="component" value="Chromosome"/>
</dbReference>
<dbReference type="CDD" id="cd01651">
    <property type="entry name" value="RT_G2_intron"/>
    <property type="match status" value="1"/>
</dbReference>
<accession>A0AAU9EFB1</accession>
<dbReference type="AlphaFoldDB" id="A0AAU9EFB1"/>
<protein>
    <submittedName>
        <fullName evidence="2">Group II intron reverse transcriptase/maturase</fullName>
    </submittedName>
</protein>
<keyword evidence="3" id="KW-1185">Reference proteome</keyword>